<dbReference type="InterPro" id="IPR002941">
    <property type="entry name" value="DNA_methylase_N4/N6"/>
</dbReference>
<organism evidence="5 6">
    <name type="scientific">Xylella taiwanensis</name>
    <dbReference type="NCBI Taxonomy" id="1444770"/>
    <lineage>
        <taxon>Bacteria</taxon>
        <taxon>Pseudomonadati</taxon>
        <taxon>Pseudomonadota</taxon>
        <taxon>Gammaproteobacteria</taxon>
        <taxon>Lysobacterales</taxon>
        <taxon>Lysobacteraceae</taxon>
        <taxon>Xylella</taxon>
    </lineage>
</organism>
<dbReference type="InterPro" id="IPR001091">
    <property type="entry name" value="RM_Methyltransferase"/>
</dbReference>
<dbReference type="PANTHER" id="PTHR13370:SF3">
    <property type="entry name" value="TRNA (GUANINE(10)-N2)-METHYLTRANSFERASE HOMOLOG"/>
    <property type="match status" value="1"/>
</dbReference>
<evidence type="ECO:0000256" key="3">
    <source>
        <dbReference type="RuleBase" id="RU362026"/>
    </source>
</evidence>
<dbReference type="AlphaFoldDB" id="Z9JGM0"/>
<evidence type="ECO:0000259" key="4">
    <source>
        <dbReference type="Pfam" id="PF01555"/>
    </source>
</evidence>
<dbReference type="InterPro" id="IPR029063">
    <property type="entry name" value="SAM-dependent_MTases_sf"/>
</dbReference>
<protein>
    <recommendedName>
        <fullName evidence="3">Methyltransferase</fullName>
        <ecNumber evidence="3">2.1.1.-</ecNumber>
    </recommendedName>
</protein>
<dbReference type="GO" id="GO:0005737">
    <property type="term" value="C:cytoplasm"/>
    <property type="evidence" value="ECO:0007669"/>
    <property type="project" value="TreeGrafter"/>
</dbReference>
<comment type="similarity">
    <text evidence="3">Belongs to the N(4)/N(6)-methyltransferase family.</text>
</comment>
<gene>
    <name evidence="5" type="ORF">AF72_12325</name>
</gene>
<dbReference type="GO" id="GO:0032259">
    <property type="term" value="P:methylation"/>
    <property type="evidence" value="ECO:0007669"/>
    <property type="project" value="UniProtKB-KW"/>
</dbReference>
<feature type="domain" description="DNA methylase N-4/N-6" evidence="4">
    <location>
        <begin position="30"/>
        <end position="238"/>
    </location>
</feature>
<dbReference type="STRING" id="1444770.AF72_12325"/>
<proteinExistence type="inferred from homology"/>
<dbReference type="GO" id="GO:0009007">
    <property type="term" value="F:site-specific DNA-methyltransferase (adenine-specific) activity"/>
    <property type="evidence" value="ECO:0007669"/>
    <property type="project" value="TreeGrafter"/>
</dbReference>
<keyword evidence="2 5" id="KW-0808">Transferase</keyword>
<dbReference type="REBASE" id="85356">
    <property type="entry name" value="M.XfaPLSORF12325P"/>
</dbReference>
<dbReference type="Pfam" id="PF01555">
    <property type="entry name" value="N6_N4_Mtase"/>
    <property type="match status" value="1"/>
</dbReference>
<evidence type="ECO:0000313" key="5">
    <source>
        <dbReference type="EMBL" id="EWS77163.1"/>
    </source>
</evidence>
<dbReference type="SUPFAM" id="SSF53335">
    <property type="entry name" value="S-adenosyl-L-methionine-dependent methyltransferases"/>
    <property type="match status" value="1"/>
</dbReference>
<reference evidence="5 6" key="1">
    <citation type="journal article" date="2014" name="Genome Announc.">
        <title>Draft Genome Sequence of Xylella fastidiosa Pear Leaf Scorch Strain in Taiwan.</title>
        <authorList>
            <person name="Su C.C."/>
            <person name="Deng W.L."/>
            <person name="Jan F.J."/>
            <person name="Chang C.J."/>
            <person name="Huang H."/>
            <person name="Chen J."/>
        </authorList>
    </citation>
    <scope>NUCLEOTIDE SEQUENCE [LARGE SCALE GENOMIC DNA]</scope>
    <source>
        <strain evidence="5 6">PLS229</strain>
    </source>
</reference>
<dbReference type="eggNOG" id="COG2189">
    <property type="taxonomic scope" value="Bacteria"/>
</dbReference>
<sequence>MDMSTTPAAAYTLHEGDALRLLCELESASVDAVMTDPPYCSGGMRMADRFKSTGDKYLNSDTQRRFPDFECDFRDHRGFLAWSSQWLSECHRVTRPGGVLLVFIDWRMLPTLTDAVQSAGWVWQGIVVWDKTPACRPHVGRFRSQAEYVVWASRGHLNTKAHPVILDGVFSVNVTAHEKQHQVGKPLALMEHLLRIVPPGSTVLDPFAGSATTGVAALRTGHRFIGMELSPGYCQVARKRLAALETE</sequence>
<dbReference type="Gene3D" id="3.40.50.150">
    <property type="entry name" value="Vaccinia Virus protein VP39"/>
    <property type="match status" value="1"/>
</dbReference>
<dbReference type="Proteomes" id="UP000020406">
    <property type="component" value="Unassembled WGS sequence"/>
</dbReference>
<comment type="caution">
    <text evidence="5">The sequence shown here is derived from an EMBL/GenBank/DDBJ whole genome shotgun (WGS) entry which is preliminary data.</text>
</comment>
<dbReference type="PANTHER" id="PTHR13370">
    <property type="entry name" value="RNA METHYLASE-RELATED"/>
    <property type="match status" value="1"/>
</dbReference>
<dbReference type="EMBL" id="JDSQ01000029">
    <property type="protein sequence ID" value="EWS77163.1"/>
    <property type="molecule type" value="Genomic_DNA"/>
</dbReference>
<dbReference type="PATRIC" id="fig|1444770.3.peg.2912"/>
<evidence type="ECO:0000313" key="6">
    <source>
        <dbReference type="Proteomes" id="UP000020406"/>
    </source>
</evidence>
<evidence type="ECO:0000256" key="2">
    <source>
        <dbReference type="ARBA" id="ARBA00022679"/>
    </source>
</evidence>
<dbReference type="eggNOG" id="COG0863">
    <property type="taxonomic scope" value="Bacteria"/>
</dbReference>
<dbReference type="EC" id="2.1.1.-" evidence="3"/>
<dbReference type="GO" id="GO:0003677">
    <property type="term" value="F:DNA binding"/>
    <property type="evidence" value="ECO:0007669"/>
    <property type="project" value="InterPro"/>
</dbReference>
<accession>Z9JGM0</accession>
<evidence type="ECO:0000256" key="1">
    <source>
        <dbReference type="ARBA" id="ARBA00022603"/>
    </source>
</evidence>
<keyword evidence="1 5" id="KW-0489">Methyltransferase</keyword>
<dbReference type="PRINTS" id="PR00508">
    <property type="entry name" value="S21N4MTFRASE"/>
</dbReference>
<name>Z9JGM0_9GAMM</name>
<dbReference type="GO" id="GO:0008170">
    <property type="term" value="F:N-methyltransferase activity"/>
    <property type="evidence" value="ECO:0007669"/>
    <property type="project" value="InterPro"/>
</dbReference>